<reference evidence="1" key="2">
    <citation type="submission" date="2022-08" db="UniProtKB">
        <authorList>
            <consortium name="EnsemblMetazoa"/>
        </authorList>
    </citation>
    <scope>IDENTIFICATION</scope>
    <source>
        <strain evidence="1">STECLA/ALBI9_A</strain>
    </source>
</reference>
<dbReference type="Proteomes" id="UP000069272">
    <property type="component" value="Chromosome 3R"/>
</dbReference>
<dbReference type="PROSITE" id="PS50865">
    <property type="entry name" value="ZF_MYND_2"/>
    <property type="match status" value="1"/>
</dbReference>
<dbReference type="Gene3D" id="2.170.270.10">
    <property type="entry name" value="SET domain"/>
    <property type="match status" value="1"/>
</dbReference>
<evidence type="ECO:0000313" key="2">
    <source>
        <dbReference type="Proteomes" id="UP000069272"/>
    </source>
</evidence>
<accession>A0A182FVA6</accession>
<reference evidence="1 2" key="1">
    <citation type="journal article" date="2017" name="G3 (Bethesda)">
        <title>The Physical Genome Mapping of Anopheles albimanus Corrected Scaffold Misassemblies and Identified Interarm Rearrangements in Genus Anopheles.</title>
        <authorList>
            <person name="Artemov G.N."/>
            <person name="Peery A.N."/>
            <person name="Jiang X."/>
            <person name="Tu Z."/>
            <person name="Stegniy V.N."/>
            <person name="Sharakhova M.V."/>
            <person name="Sharakhov I.V."/>
        </authorList>
    </citation>
    <scope>NUCLEOTIDE SEQUENCE [LARGE SCALE GENOMIC DNA]</scope>
    <source>
        <strain evidence="1 2">ALBI9_A</strain>
    </source>
</reference>
<dbReference type="PROSITE" id="PS50280">
    <property type="entry name" value="SET"/>
    <property type="match status" value="1"/>
</dbReference>
<dbReference type="GO" id="GO:0008276">
    <property type="term" value="F:protein methyltransferase activity"/>
    <property type="evidence" value="ECO:0007669"/>
    <property type="project" value="UniProtKB-ARBA"/>
</dbReference>
<sequence>MEEIKCLTGETAWDTGLRKVLADSLNRPISIFPKIWNGSKGLTLSYPALDSNPNMSNCLELRKGPKGGPNAFNFFATKRLKPGDVVLIEDACFWKISRQGLFELCDYCGADAALALMPCMECGLVFYCSNACHKAGVSEYHWFECKVLRNHPLLTSTTSLLMLRIFATGYTAYKKDFVALYQHFLQMTKKNINPLRVYNATDRSAKARYDSLFAVPLSTALKKLYDNDKQIAEDVDQLFDCLMETVQSTSRTGKSRCSRAELSKLLKHYAIILTRNMTITHIKLEVPLGLNAASGEGSDVLQGDRCGTHGFYPLLSLFSVSCNPNITLISTASNRLVLVATRPVAQDERLTILGYYTFHTTNREQRQAAMQEHLKMVCECDACVYDYAMINPLPELTACNEDDLKKLAGELRSIGVTDPPYSCEFLWIQTLFQQMLTYRSSMRLSGMIGYVDTACWKDIDLLAELYDTESRQEN</sequence>
<dbReference type="InterPro" id="IPR002893">
    <property type="entry name" value="Znf_MYND"/>
</dbReference>
<dbReference type="InterPro" id="IPR001214">
    <property type="entry name" value="SET_dom"/>
</dbReference>
<dbReference type="AlphaFoldDB" id="A0A182FVA6"/>
<dbReference type="PANTHER" id="PTHR47111:SF1">
    <property type="entry name" value="SET AND MYND DOMAIN-CONTAINING PROTEIN 4"/>
    <property type="match status" value="1"/>
</dbReference>
<dbReference type="Gene3D" id="1.10.220.160">
    <property type="match status" value="1"/>
</dbReference>
<dbReference type="Pfam" id="PF01753">
    <property type="entry name" value="zf-MYND"/>
    <property type="match status" value="1"/>
</dbReference>
<dbReference type="SUPFAM" id="SSF82199">
    <property type="entry name" value="SET domain"/>
    <property type="match status" value="1"/>
</dbReference>
<keyword evidence="2" id="KW-1185">Reference proteome</keyword>
<protein>
    <recommendedName>
        <fullName evidence="3">MYND-type domain-containing protein</fullName>
    </recommendedName>
</protein>
<dbReference type="GO" id="GO:0008757">
    <property type="term" value="F:S-adenosylmethionine-dependent methyltransferase activity"/>
    <property type="evidence" value="ECO:0007669"/>
    <property type="project" value="UniProtKB-ARBA"/>
</dbReference>
<evidence type="ECO:0000313" key="1">
    <source>
        <dbReference type="EnsemblMetazoa" id="AALB010491-PA"/>
    </source>
</evidence>
<dbReference type="EnsemblMetazoa" id="AALB010491-RA">
    <property type="protein sequence ID" value="AALB010491-PA"/>
    <property type="gene ID" value="AALB010491"/>
</dbReference>
<dbReference type="VEuPathDB" id="VectorBase:AALB010491"/>
<dbReference type="VEuPathDB" id="VectorBase:AALB20_031674"/>
<evidence type="ECO:0008006" key="3">
    <source>
        <dbReference type="Google" id="ProtNLM"/>
    </source>
</evidence>
<dbReference type="PROSITE" id="PS01360">
    <property type="entry name" value="ZF_MYND_1"/>
    <property type="match status" value="1"/>
</dbReference>
<dbReference type="SUPFAM" id="SSF144232">
    <property type="entry name" value="HIT/MYND zinc finger-like"/>
    <property type="match status" value="1"/>
</dbReference>
<organism evidence="1 2">
    <name type="scientific">Anopheles albimanus</name>
    <name type="common">New world malaria mosquito</name>
    <dbReference type="NCBI Taxonomy" id="7167"/>
    <lineage>
        <taxon>Eukaryota</taxon>
        <taxon>Metazoa</taxon>
        <taxon>Ecdysozoa</taxon>
        <taxon>Arthropoda</taxon>
        <taxon>Hexapoda</taxon>
        <taxon>Insecta</taxon>
        <taxon>Pterygota</taxon>
        <taxon>Neoptera</taxon>
        <taxon>Endopterygota</taxon>
        <taxon>Diptera</taxon>
        <taxon>Nematocera</taxon>
        <taxon>Culicoidea</taxon>
        <taxon>Culicidae</taxon>
        <taxon>Anophelinae</taxon>
        <taxon>Anopheles</taxon>
    </lineage>
</organism>
<dbReference type="InterPro" id="IPR046341">
    <property type="entry name" value="SET_dom_sf"/>
</dbReference>
<proteinExistence type="predicted"/>
<dbReference type="Gene3D" id="6.10.140.2220">
    <property type="match status" value="1"/>
</dbReference>
<dbReference type="STRING" id="7167.A0A182FVA6"/>
<dbReference type="PANTHER" id="PTHR47111">
    <property type="entry name" value="BCDNA.LD29892"/>
    <property type="match status" value="1"/>
</dbReference>
<dbReference type="GO" id="GO:0008170">
    <property type="term" value="F:N-methyltransferase activity"/>
    <property type="evidence" value="ECO:0007669"/>
    <property type="project" value="UniProtKB-ARBA"/>
</dbReference>
<name>A0A182FVA6_ANOAL</name>